<organism evidence="7 8">
    <name type="scientific">Halomonas beimenensis</name>
    <dbReference type="NCBI Taxonomy" id="475662"/>
    <lineage>
        <taxon>Bacteria</taxon>
        <taxon>Pseudomonadati</taxon>
        <taxon>Pseudomonadota</taxon>
        <taxon>Gammaproteobacteria</taxon>
        <taxon>Oceanospirillales</taxon>
        <taxon>Halomonadaceae</taxon>
        <taxon>Halomonas</taxon>
    </lineage>
</organism>
<keyword evidence="5 6" id="KW-0472">Membrane</keyword>
<dbReference type="InterPro" id="IPR005598">
    <property type="entry name" value="ATP_synth_I"/>
</dbReference>
<dbReference type="Pfam" id="PF03899">
    <property type="entry name" value="ATP-synt_I"/>
    <property type="match status" value="1"/>
</dbReference>
<keyword evidence="2" id="KW-1003">Cell membrane</keyword>
<evidence type="ECO:0000256" key="2">
    <source>
        <dbReference type="ARBA" id="ARBA00022475"/>
    </source>
</evidence>
<evidence type="ECO:0000256" key="1">
    <source>
        <dbReference type="ARBA" id="ARBA00004651"/>
    </source>
</evidence>
<keyword evidence="8" id="KW-1185">Reference proteome</keyword>
<dbReference type="AlphaFoldDB" id="A0A291PCX4"/>
<sequence length="128" mass="14190">MAARIKRPSVRRLLLAQSAAVCLVTAFGAWSGGYPDALSALLGGLVAFLPNAYFAWRVFRYQGARYSRKIVNSFYRAEAGKFGLTAALFTLVFVTVPPSNPAFFFGAYVVTLFVHWLGPWLLRRPSHT</sequence>
<keyword evidence="3 6" id="KW-0812">Transmembrane</keyword>
<reference evidence="7 8" key="1">
    <citation type="journal article" date="2017" name="Sci. Rep.">
        <title>Revealing the Saline Adaptation Strategies of the Halophilic Bacterium Halomonas beimenensis through High-throughput Omics and Transposon Mutagenesis Approaches.</title>
        <authorList>
            <person name="Chen Y.H."/>
            <person name="Lin S.S."/>
            <person name="Shyu Y.T."/>
        </authorList>
    </citation>
    <scope>NUCLEOTIDE SEQUENCE [LARGE SCALE GENOMIC DNA]</scope>
    <source>
        <strain evidence="7 8">NTU-111</strain>
    </source>
</reference>
<evidence type="ECO:0000256" key="6">
    <source>
        <dbReference type="SAM" id="Phobius"/>
    </source>
</evidence>
<evidence type="ECO:0000313" key="7">
    <source>
        <dbReference type="EMBL" id="ATJ84763.1"/>
    </source>
</evidence>
<dbReference type="EMBL" id="CP021435">
    <property type="protein sequence ID" value="ATJ84763.1"/>
    <property type="molecule type" value="Genomic_DNA"/>
</dbReference>
<proteinExistence type="predicted"/>
<comment type="subcellular location">
    <subcellularLocation>
        <location evidence="1">Cell membrane</location>
        <topology evidence="1">Multi-pass membrane protein</topology>
    </subcellularLocation>
</comment>
<dbReference type="Proteomes" id="UP000219993">
    <property type="component" value="Chromosome"/>
</dbReference>
<feature type="transmembrane region" description="Helical" evidence="6">
    <location>
        <begin position="102"/>
        <end position="122"/>
    </location>
</feature>
<evidence type="ECO:0000256" key="4">
    <source>
        <dbReference type="ARBA" id="ARBA00022989"/>
    </source>
</evidence>
<name>A0A291PCX4_9GAMM</name>
<evidence type="ECO:0000313" key="8">
    <source>
        <dbReference type="Proteomes" id="UP000219993"/>
    </source>
</evidence>
<accession>A0A291PCX4</accession>
<protein>
    <submittedName>
        <fullName evidence="7">ATP synthase protein I</fullName>
    </submittedName>
</protein>
<feature type="transmembrane region" description="Helical" evidence="6">
    <location>
        <begin position="38"/>
        <end position="59"/>
    </location>
</feature>
<keyword evidence="4 6" id="KW-1133">Transmembrane helix</keyword>
<dbReference type="OrthoDB" id="5702716at2"/>
<dbReference type="RefSeq" id="WP_097790916.1">
    <property type="nucleotide sequence ID" value="NZ_BAAADT010000020.1"/>
</dbReference>
<feature type="transmembrane region" description="Helical" evidence="6">
    <location>
        <begin position="79"/>
        <end position="96"/>
    </location>
</feature>
<dbReference type="GO" id="GO:0005886">
    <property type="term" value="C:plasma membrane"/>
    <property type="evidence" value="ECO:0007669"/>
    <property type="project" value="UniProtKB-SubCell"/>
</dbReference>
<dbReference type="KEGG" id="hbe:BEI_3776"/>
<evidence type="ECO:0000256" key="5">
    <source>
        <dbReference type="ARBA" id="ARBA00023136"/>
    </source>
</evidence>
<evidence type="ECO:0000256" key="3">
    <source>
        <dbReference type="ARBA" id="ARBA00022692"/>
    </source>
</evidence>
<gene>
    <name evidence="7" type="primary">atpI</name>
    <name evidence="7" type="ORF">BEI_3776</name>
</gene>